<dbReference type="STRING" id="1051891.A0A0C3QRG8"/>
<evidence type="ECO:0008006" key="3">
    <source>
        <dbReference type="Google" id="ProtNLM"/>
    </source>
</evidence>
<sequence>MFFYLSFLRPPPRTVSANAKDILITPQIANDLRTETFEGQVDIWCCWILELQTGAVRQPSKKLTAWKGSSSSYKVIPIDLPSGRKAGQSWRLALWVPGRSSLSLPADVIDLCPDLGSANFGTCILPVTSSPILFEQGGKKEGPKQERIWRSYALPISPPINSVEMTSEQNDRALITIVEQTSFDLDKKIWDSGLGLSSWLAELCRTDSTLAQSQPMAQDLKALLLSPSGFTAVELGTGIGFVSLMLSAILEPFPGSETRRILATDLESAIPLIEENFAFNKPHYTASLSAATLDWEQDLEKCEALRDIGAIDLIMLADVTYNRDVFPALLRTLISLLQRGGGCTRVVMGYKQRDAAERTFWTASREMGVELVEVGRVGGVEDSAAVEIWMATRALS</sequence>
<dbReference type="GO" id="GO:0008757">
    <property type="term" value="F:S-adenosylmethionine-dependent methyltransferase activity"/>
    <property type="evidence" value="ECO:0007669"/>
    <property type="project" value="UniProtKB-ARBA"/>
</dbReference>
<accession>A0A0C3QRG8</accession>
<evidence type="ECO:0000313" key="1">
    <source>
        <dbReference type="EMBL" id="KIO30359.1"/>
    </source>
</evidence>
<dbReference type="Pfam" id="PF10294">
    <property type="entry name" value="Methyltransf_16"/>
    <property type="match status" value="1"/>
</dbReference>
<dbReference type="Gene3D" id="3.40.50.150">
    <property type="entry name" value="Vaccinia Virus protein VP39"/>
    <property type="match status" value="1"/>
</dbReference>
<proteinExistence type="predicted"/>
<keyword evidence="2" id="KW-1185">Reference proteome</keyword>
<gene>
    <name evidence="1" type="ORF">M407DRAFT_224737</name>
</gene>
<dbReference type="SUPFAM" id="SSF53335">
    <property type="entry name" value="S-adenosyl-L-methionine-dependent methyltransferases"/>
    <property type="match status" value="1"/>
</dbReference>
<evidence type="ECO:0000313" key="2">
    <source>
        <dbReference type="Proteomes" id="UP000054248"/>
    </source>
</evidence>
<dbReference type="GO" id="GO:0005634">
    <property type="term" value="C:nucleus"/>
    <property type="evidence" value="ECO:0007669"/>
    <property type="project" value="TreeGrafter"/>
</dbReference>
<reference evidence="2" key="2">
    <citation type="submission" date="2015-01" db="EMBL/GenBank/DDBJ databases">
        <title>Evolutionary Origins and Diversification of the Mycorrhizal Mutualists.</title>
        <authorList>
            <consortium name="DOE Joint Genome Institute"/>
            <consortium name="Mycorrhizal Genomics Consortium"/>
            <person name="Kohler A."/>
            <person name="Kuo A."/>
            <person name="Nagy L.G."/>
            <person name="Floudas D."/>
            <person name="Copeland A."/>
            <person name="Barry K.W."/>
            <person name="Cichocki N."/>
            <person name="Veneault-Fourrey C."/>
            <person name="LaButti K."/>
            <person name="Lindquist E.A."/>
            <person name="Lipzen A."/>
            <person name="Lundell T."/>
            <person name="Morin E."/>
            <person name="Murat C."/>
            <person name="Riley R."/>
            <person name="Ohm R."/>
            <person name="Sun H."/>
            <person name="Tunlid A."/>
            <person name="Henrissat B."/>
            <person name="Grigoriev I.V."/>
            <person name="Hibbett D.S."/>
            <person name="Martin F."/>
        </authorList>
    </citation>
    <scope>NUCLEOTIDE SEQUENCE [LARGE SCALE GENOMIC DNA]</scope>
    <source>
        <strain evidence="2">MUT 4182</strain>
    </source>
</reference>
<dbReference type="EMBL" id="KN822973">
    <property type="protein sequence ID" value="KIO30359.1"/>
    <property type="molecule type" value="Genomic_DNA"/>
</dbReference>
<dbReference type="InterPro" id="IPR019410">
    <property type="entry name" value="Methyltransf_16"/>
</dbReference>
<dbReference type="OrthoDB" id="413520at2759"/>
<dbReference type="PANTHER" id="PTHR14614">
    <property type="entry name" value="HEPATOCELLULAR CARCINOMA-ASSOCIATED ANTIGEN"/>
    <property type="match status" value="1"/>
</dbReference>
<dbReference type="GO" id="GO:0005737">
    <property type="term" value="C:cytoplasm"/>
    <property type="evidence" value="ECO:0007669"/>
    <property type="project" value="TreeGrafter"/>
</dbReference>
<organism evidence="1 2">
    <name type="scientific">Tulasnella calospora MUT 4182</name>
    <dbReference type="NCBI Taxonomy" id="1051891"/>
    <lineage>
        <taxon>Eukaryota</taxon>
        <taxon>Fungi</taxon>
        <taxon>Dikarya</taxon>
        <taxon>Basidiomycota</taxon>
        <taxon>Agaricomycotina</taxon>
        <taxon>Agaricomycetes</taxon>
        <taxon>Cantharellales</taxon>
        <taxon>Tulasnellaceae</taxon>
        <taxon>Tulasnella</taxon>
    </lineage>
</organism>
<dbReference type="AlphaFoldDB" id="A0A0C3QRG8"/>
<protein>
    <recommendedName>
        <fullName evidence="3">Methyltransferase-domain-containing protein</fullName>
    </recommendedName>
</protein>
<name>A0A0C3QRG8_9AGAM</name>
<dbReference type="HOGENOM" id="CLU_052836_0_0_1"/>
<dbReference type="InterPro" id="IPR029063">
    <property type="entry name" value="SAM-dependent_MTases_sf"/>
</dbReference>
<reference evidence="1 2" key="1">
    <citation type="submission" date="2014-04" db="EMBL/GenBank/DDBJ databases">
        <authorList>
            <consortium name="DOE Joint Genome Institute"/>
            <person name="Kuo A."/>
            <person name="Girlanda M."/>
            <person name="Perotto S."/>
            <person name="Kohler A."/>
            <person name="Nagy L.G."/>
            <person name="Floudas D."/>
            <person name="Copeland A."/>
            <person name="Barry K.W."/>
            <person name="Cichocki N."/>
            <person name="Veneault-Fourrey C."/>
            <person name="LaButti K."/>
            <person name="Lindquist E.A."/>
            <person name="Lipzen A."/>
            <person name="Lundell T."/>
            <person name="Morin E."/>
            <person name="Murat C."/>
            <person name="Sun H."/>
            <person name="Tunlid A."/>
            <person name="Henrissat B."/>
            <person name="Grigoriev I.V."/>
            <person name="Hibbett D.S."/>
            <person name="Martin F."/>
            <person name="Nordberg H.P."/>
            <person name="Cantor M.N."/>
            <person name="Hua S.X."/>
        </authorList>
    </citation>
    <scope>NUCLEOTIDE SEQUENCE [LARGE SCALE GENOMIC DNA]</scope>
    <source>
        <strain evidence="1 2">MUT 4182</strain>
    </source>
</reference>
<dbReference type="Proteomes" id="UP000054248">
    <property type="component" value="Unassembled WGS sequence"/>
</dbReference>
<dbReference type="PANTHER" id="PTHR14614:SF162">
    <property type="entry name" value="EXPRESSED PROTEIN"/>
    <property type="match status" value="1"/>
</dbReference>